<comment type="caution">
    <text evidence="2">The sequence shown here is derived from an EMBL/GenBank/DDBJ whole genome shotgun (WGS) entry which is preliminary data.</text>
</comment>
<gene>
    <name evidence="2" type="ORF">XENORESO_015687</name>
</gene>
<keyword evidence="1" id="KW-0812">Transmembrane</keyword>
<evidence type="ECO:0000313" key="2">
    <source>
        <dbReference type="EMBL" id="MEQ2268420.1"/>
    </source>
</evidence>
<evidence type="ECO:0000256" key="1">
    <source>
        <dbReference type="SAM" id="Phobius"/>
    </source>
</evidence>
<feature type="transmembrane region" description="Helical" evidence="1">
    <location>
        <begin position="81"/>
        <end position="105"/>
    </location>
</feature>
<keyword evidence="3" id="KW-1185">Reference proteome</keyword>
<accession>A0ABV0WFP8</accession>
<proteinExistence type="predicted"/>
<reference evidence="2 3" key="1">
    <citation type="submission" date="2021-06" db="EMBL/GenBank/DDBJ databases">
        <authorList>
            <person name="Palmer J.M."/>
        </authorList>
    </citation>
    <scope>NUCLEOTIDE SEQUENCE [LARGE SCALE GENOMIC DNA]</scope>
    <source>
        <strain evidence="2 3">XR_2019</strain>
        <tissue evidence="2">Muscle</tissue>
    </source>
</reference>
<organism evidence="2 3">
    <name type="scientific">Xenotaenia resolanae</name>
    <dbReference type="NCBI Taxonomy" id="208358"/>
    <lineage>
        <taxon>Eukaryota</taxon>
        <taxon>Metazoa</taxon>
        <taxon>Chordata</taxon>
        <taxon>Craniata</taxon>
        <taxon>Vertebrata</taxon>
        <taxon>Euteleostomi</taxon>
        <taxon>Actinopterygii</taxon>
        <taxon>Neopterygii</taxon>
        <taxon>Teleostei</taxon>
        <taxon>Neoteleostei</taxon>
        <taxon>Acanthomorphata</taxon>
        <taxon>Ovalentaria</taxon>
        <taxon>Atherinomorphae</taxon>
        <taxon>Cyprinodontiformes</taxon>
        <taxon>Goodeidae</taxon>
        <taxon>Xenotaenia</taxon>
    </lineage>
</organism>
<dbReference type="EMBL" id="JAHRIM010050096">
    <property type="protein sequence ID" value="MEQ2268420.1"/>
    <property type="molecule type" value="Genomic_DNA"/>
</dbReference>
<name>A0ABV0WFP8_9TELE</name>
<protein>
    <submittedName>
        <fullName evidence="2">Uncharacterized protein</fullName>
    </submittedName>
</protein>
<dbReference type="Proteomes" id="UP001444071">
    <property type="component" value="Unassembled WGS sequence"/>
</dbReference>
<keyword evidence="1" id="KW-0472">Membrane</keyword>
<sequence>MFVVQTFPITQLSFSPLSAASASEWELSPGEEKNIRTVCLSIVPACRGSQSASKCQLGTIASIRLVHPRHIPFLARHPNQWLYILVPAVVALKAFWIFFFPAAAYNDSSF</sequence>
<evidence type="ECO:0000313" key="3">
    <source>
        <dbReference type="Proteomes" id="UP001444071"/>
    </source>
</evidence>
<keyword evidence="1" id="KW-1133">Transmembrane helix</keyword>